<protein>
    <recommendedName>
        <fullName evidence="4">DUF2790 domain-containing protein</fullName>
    </recommendedName>
</protein>
<dbReference type="InterPro" id="IPR021245">
    <property type="entry name" value="DUF2790"/>
</dbReference>
<evidence type="ECO:0000313" key="2">
    <source>
        <dbReference type="EMBL" id="KKJ00786.1"/>
    </source>
</evidence>
<sequence>MKARTLFATALTAIALSASLTSLAHSAEATPYRYGQNLDIAKVISIDAPNSPQCEVVTATMTYRNSAGDVEVLDFEQLSSACASQS</sequence>
<feature type="chain" id="PRO_5005639520" description="DUF2790 domain-containing protein" evidence="1">
    <location>
        <begin position="27"/>
        <end position="86"/>
    </location>
</feature>
<dbReference type="Gene3D" id="2.30.140.50">
    <property type="entry name" value="Protein of unknown function DUF2790"/>
    <property type="match status" value="1"/>
</dbReference>
<dbReference type="EMBL" id="AJTX02000003">
    <property type="protein sequence ID" value="KKJ00786.1"/>
    <property type="molecule type" value="Genomic_DNA"/>
</dbReference>
<evidence type="ECO:0000313" key="3">
    <source>
        <dbReference type="Proteomes" id="UP000034681"/>
    </source>
</evidence>
<keyword evidence="1" id="KW-0732">Signal</keyword>
<proteinExistence type="predicted"/>
<evidence type="ECO:0000256" key="1">
    <source>
        <dbReference type="SAM" id="SignalP"/>
    </source>
</evidence>
<dbReference type="AlphaFoldDB" id="A0A0M2PWG5"/>
<name>A0A0M2PWG5_PROHO</name>
<feature type="signal peptide" evidence="1">
    <location>
        <begin position="1"/>
        <end position="26"/>
    </location>
</feature>
<evidence type="ECO:0008006" key="4">
    <source>
        <dbReference type="Google" id="ProtNLM"/>
    </source>
</evidence>
<comment type="caution">
    <text evidence="2">The sequence shown here is derived from an EMBL/GenBank/DDBJ whole genome shotgun (WGS) entry which is preliminary data.</text>
</comment>
<gene>
    <name evidence="2" type="ORF">PROH_05910</name>
</gene>
<keyword evidence="3" id="KW-1185">Reference proteome</keyword>
<accession>A0A0M2PWG5</accession>
<reference evidence="2" key="1">
    <citation type="submission" date="2012-04" db="EMBL/GenBank/DDBJ databases">
        <authorList>
            <person name="Borisov I.G."/>
            <person name="Ivanikova N.V."/>
            <person name="Pinevich A.V."/>
        </authorList>
    </citation>
    <scope>NUCLEOTIDE SEQUENCE</scope>
    <source>
        <strain evidence="2">CALU 1027</strain>
    </source>
</reference>
<dbReference type="Pfam" id="PF10976">
    <property type="entry name" value="DUF2790"/>
    <property type="match status" value="1"/>
</dbReference>
<organism evidence="2 3">
    <name type="scientific">Prochlorothrix hollandica PCC 9006 = CALU 1027</name>
    <dbReference type="NCBI Taxonomy" id="317619"/>
    <lineage>
        <taxon>Bacteria</taxon>
        <taxon>Bacillati</taxon>
        <taxon>Cyanobacteriota</taxon>
        <taxon>Cyanophyceae</taxon>
        <taxon>Prochlorotrichales</taxon>
        <taxon>Prochlorotrichaceae</taxon>
        <taxon>Prochlorothrix</taxon>
    </lineage>
</organism>
<dbReference type="Proteomes" id="UP000034681">
    <property type="component" value="Unassembled WGS sequence"/>
</dbReference>